<feature type="signal peptide" evidence="1">
    <location>
        <begin position="1"/>
        <end position="18"/>
    </location>
</feature>
<dbReference type="AlphaFoldDB" id="A0A501PH91"/>
<dbReference type="OrthoDB" id="5510290at2"/>
<keyword evidence="4" id="KW-1185">Reference proteome</keyword>
<proteinExistence type="predicted"/>
<keyword evidence="1" id="KW-0732">Signal</keyword>
<feature type="domain" description="DUF2059" evidence="2">
    <location>
        <begin position="96"/>
        <end position="140"/>
    </location>
</feature>
<evidence type="ECO:0000256" key="1">
    <source>
        <dbReference type="SAM" id="SignalP"/>
    </source>
</evidence>
<evidence type="ECO:0000313" key="3">
    <source>
        <dbReference type="EMBL" id="TPD59371.1"/>
    </source>
</evidence>
<accession>A0A501PH91</accession>
<organism evidence="3 4">
    <name type="scientific">Emcibacter nanhaiensis</name>
    <dbReference type="NCBI Taxonomy" id="1505037"/>
    <lineage>
        <taxon>Bacteria</taxon>
        <taxon>Pseudomonadati</taxon>
        <taxon>Pseudomonadota</taxon>
        <taxon>Alphaproteobacteria</taxon>
        <taxon>Emcibacterales</taxon>
        <taxon>Emcibacteraceae</taxon>
        <taxon>Emcibacter</taxon>
    </lineage>
</organism>
<dbReference type="Proteomes" id="UP000319148">
    <property type="component" value="Unassembled WGS sequence"/>
</dbReference>
<gene>
    <name evidence="3" type="ORF">FIV46_11295</name>
</gene>
<dbReference type="RefSeq" id="WP_139941034.1">
    <property type="nucleotide sequence ID" value="NZ_JBHSYP010000006.1"/>
</dbReference>
<evidence type="ECO:0000313" key="4">
    <source>
        <dbReference type="Proteomes" id="UP000319148"/>
    </source>
</evidence>
<feature type="chain" id="PRO_5021325618" evidence="1">
    <location>
        <begin position="19"/>
        <end position="161"/>
    </location>
</feature>
<sequence>MRFLTILFVILAAFPAFADENTEKQKLVVEIMKESRMTETMNKSLIAVGDQLKANLQKMRGKLSDEKAAIFQEVFEEEMTKVSNRTAAFGAGFMVQNYTIEDLQVMLEFYKSPTGKKSMALMPQMMMQTQKFMQTILPDAFANIQQKIQTRFDEADAENPS</sequence>
<dbReference type="InterPro" id="IPR018637">
    <property type="entry name" value="DUF2059"/>
</dbReference>
<comment type="caution">
    <text evidence="3">The sequence shown here is derived from an EMBL/GenBank/DDBJ whole genome shotgun (WGS) entry which is preliminary data.</text>
</comment>
<dbReference type="Pfam" id="PF09832">
    <property type="entry name" value="DUF2059"/>
    <property type="match status" value="1"/>
</dbReference>
<dbReference type="EMBL" id="VFIY01000014">
    <property type="protein sequence ID" value="TPD59371.1"/>
    <property type="molecule type" value="Genomic_DNA"/>
</dbReference>
<protein>
    <submittedName>
        <fullName evidence="3">DUF2059 domain-containing protein</fullName>
    </submittedName>
</protein>
<reference evidence="4" key="1">
    <citation type="submission" date="2019-06" db="EMBL/GenBank/DDBJ databases">
        <title>The complete genome of Emcibacter congregatus ZYLT.</title>
        <authorList>
            <person name="Zhao Z."/>
        </authorList>
    </citation>
    <scope>NUCLEOTIDE SEQUENCE [LARGE SCALE GENOMIC DNA]</scope>
    <source>
        <strain evidence="4">MCCC 1A06723</strain>
    </source>
</reference>
<evidence type="ECO:0000259" key="2">
    <source>
        <dbReference type="Pfam" id="PF09832"/>
    </source>
</evidence>
<name>A0A501PH91_9PROT</name>